<evidence type="ECO:0000313" key="11">
    <source>
        <dbReference type="Proteomes" id="UP000193642"/>
    </source>
</evidence>
<feature type="transmembrane region" description="Helical" evidence="8">
    <location>
        <begin position="116"/>
        <end position="140"/>
    </location>
</feature>
<dbReference type="PROSITE" id="PS50929">
    <property type="entry name" value="ABC_TM1F"/>
    <property type="match status" value="1"/>
</dbReference>
<evidence type="ECO:0000256" key="2">
    <source>
        <dbReference type="ARBA" id="ARBA00022448"/>
    </source>
</evidence>
<dbReference type="GO" id="GO:0140359">
    <property type="term" value="F:ABC-type transporter activity"/>
    <property type="evidence" value="ECO:0007669"/>
    <property type="project" value="InterPro"/>
</dbReference>
<keyword evidence="7 8" id="KW-0472">Membrane</keyword>
<proteinExistence type="predicted"/>
<dbReference type="Gene3D" id="1.20.1560.10">
    <property type="entry name" value="ABC transporter type 1, transmembrane domain"/>
    <property type="match status" value="1"/>
</dbReference>
<sequence>MKGDVFSRVTYWYIQPLLILGSKKTLTIDDLWRPDKSHSASAIHTKFERYWRLELEKAKKENRKPQLINALLRAYFPALLLGFGEYCIKTVCTFMSPILLNALLTFLGSGDTRSYIGYYIATGILLNALISVFMGVESWITAMGTGYQIRTAINSHVFRKSLRLTNASRQSTSTGQINNFLTTDSGHLMNYMQFTYLILGIPIHIIVAIYLLWQQLGASCLAGLAVIFLAFPIQRFIGARQTKVFTTKQARGDKRIELVNETLASIKLLKLYGWDMLFHKRVTEARDLELESIKLLGVYKSLDDLVSKVTPLFVSLASFAVFTVVNSGSGLYLDANRIFVSLYLFDILSMPIAATGAVFNLGSAAWASQKRIET</sequence>
<keyword evidence="3 8" id="KW-0812">Transmembrane</keyword>
<dbReference type="InterPro" id="IPR044746">
    <property type="entry name" value="ABCC_6TM_D1"/>
</dbReference>
<protein>
    <recommendedName>
        <fullName evidence="9">ABC transmembrane type-1 domain-containing protein</fullName>
    </recommendedName>
</protein>
<feature type="domain" description="ABC transmembrane type-1" evidence="9">
    <location>
        <begin position="90"/>
        <end position="364"/>
    </location>
</feature>
<keyword evidence="2" id="KW-0813">Transport</keyword>
<evidence type="ECO:0000256" key="8">
    <source>
        <dbReference type="SAM" id="Phobius"/>
    </source>
</evidence>
<evidence type="ECO:0000256" key="5">
    <source>
        <dbReference type="ARBA" id="ARBA00022840"/>
    </source>
</evidence>
<dbReference type="SUPFAM" id="SSF90123">
    <property type="entry name" value="ABC transporter transmembrane region"/>
    <property type="match status" value="1"/>
</dbReference>
<dbReference type="EMBL" id="MCGO01000084">
    <property type="protein sequence ID" value="ORY30105.1"/>
    <property type="molecule type" value="Genomic_DNA"/>
</dbReference>
<dbReference type="AlphaFoldDB" id="A0A1Y2B7N0"/>
<feature type="transmembrane region" description="Helical" evidence="8">
    <location>
        <begin position="309"/>
        <end position="332"/>
    </location>
</feature>
<dbReference type="FunFam" id="1.20.1560.10:FF:000006">
    <property type="entry name" value="ATP-binding cassette, sub-family C (CFTR/MRP), member 9"/>
    <property type="match status" value="1"/>
</dbReference>
<dbReference type="GO" id="GO:0005524">
    <property type="term" value="F:ATP binding"/>
    <property type="evidence" value="ECO:0007669"/>
    <property type="project" value="UniProtKB-KW"/>
</dbReference>
<dbReference type="InterPro" id="IPR036640">
    <property type="entry name" value="ABC1_TM_sf"/>
</dbReference>
<evidence type="ECO:0000256" key="6">
    <source>
        <dbReference type="ARBA" id="ARBA00022989"/>
    </source>
</evidence>
<dbReference type="PANTHER" id="PTHR24223">
    <property type="entry name" value="ATP-BINDING CASSETTE SUB-FAMILY C"/>
    <property type="match status" value="1"/>
</dbReference>
<dbReference type="GO" id="GO:0016020">
    <property type="term" value="C:membrane"/>
    <property type="evidence" value="ECO:0007669"/>
    <property type="project" value="UniProtKB-SubCell"/>
</dbReference>
<evidence type="ECO:0000259" key="9">
    <source>
        <dbReference type="PROSITE" id="PS50929"/>
    </source>
</evidence>
<feature type="transmembrane region" description="Helical" evidence="8">
    <location>
        <begin position="219"/>
        <end position="238"/>
    </location>
</feature>
<keyword evidence="4" id="KW-0547">Nucleotide-binding</keyword>
<gene>
    <name evidence="10" type="ORF">BCR33DRAFT_857450</name>
</gene>
<organism evidence="10 11">
    <name type="scientific">Rhizoclosmatium globosum</name>
    <dbReference type="NCBI Taxonomy" id="329046"/>
    <lineage>
        <taxon>Eukaryota</taxon>
        <taxon>Fungi</taxon>
        <taxon>Fungi incertae sedis</taxon>
        <taxon>Chytridiomycota</taxon>
        <taxon>Chytridiomycota incertae sedis</taxon>
        <taxon>Chytridiomycetes</taxon>
        <taxon>Chytridiales</taxon>
        <taxon>Chytriomycetaceae</taxon>
        <taxon>Rhizoclosmatium</taxon>
    </lineage>
</organism>
<feature type="transmembrane region" description="Helical" evidence="8">
    <location>
        <begin position="338"/>
        <end position="361"/>
    </location>
</feature>
<keyword evidence="11" id="KW-1185">Reference proteome</keyword>
<dbReference type="OrthoDB" id="2147867at2759"/>
<dbReference type="PANTHER" id="PTHR24223:SF461">
    <property type="entry name" value="ATP-BINDING CASSETTE SUB-FAMILY C MEMBER SUR"/>
    <property type="match status" value="1"/>
</dbReference>
<evidence type="ECO:0000256" key="4">
    <source>
        <dbReference type="ARBA" id="ARBA00022741"/>
    </source>
</evidence>
<feature type="non-terminal residue" evidence="10">
    <location>
        <position position="374"/>
    </location>
</feature>
<evidence type="ECO:0000256" key="1">
    <source>
        <dbReference type="ARBA" id="ARBA00004141"/>
    </source>
</evidence>
<evidence type="ECO:0000313" key="10">
    <source>
        <dbReference type="EMBL" id="ORY30105.1"/>
    </source>
</evidence>
<evidence type="ECO:0000256" key="3">
    <source>
        <dbReference type="ARBA" id="ARBA00022692"/>
    </source>
</evidence>
<evidence type="ECO:0000256" key="7">
    <source>
        <dbReference type="ARBA" id="ARBA00023136"/>
    </source>
</evidence>
<dbReference type="Proteomes" id="UP000193642">
    <property type="component" value="Unassembled WGS sequence"/>
</dbReference>
<dbReference type="Pfam" id="PF00664">
    <property type="entry name" value="ABC_membrane"/>
    <property type="match status" value="1"/>
</dbReference>
<comment type="subcellular location">
    <subcellularLocation>
        <location evidence="1">Membrane</location>
        <topology evidence="1">Multi-pass membrane protein</topology>
    </subcellularLocation>
</comment>
<feature type="transmembrane region" description="Helical" evidence="8">
    <location>
        <begin position="194"/>
        <end position="213"/>
    </location>
</feature>
<comment type="caution">
    <text evidence="10">The sequence shown here is derived from an EMBL/GenBank/DDBJ whole genome shotgun (WGS) entry which is preliminary data.</text>
</comment>
<dbReference type="InterPro" id="IPR050173">
    <property type="entry name" value="ABC_transporter_C-like"/>
</dbReference>
<accession>A0A1Y2B7N0</accession>
<dbReference type="InterPro" id="IPR011527">
    <property type="entry name" value="ABC1_TM_dom"/>
</dbReference>
<dbReference type="STRING" id="329046.A0A1Y2B7N0"/>
<name>A0A1Y2B7N0_9FUNG</name>
<dbReference type="CDD" id="cd18579">
    <property type="entry name" value="ABC_6TM_ABCC_D1"/>
    <property type="match status" value="1"/>
</dbReference>
<keyword evidence="6 8" id="KW-1133">Transmembrane helix</keyword>
<reference evidence="10 11" key="1">
    <citation type="submission" date="2016-07" db="EMBL/GenBank/DDBJ databases">
        <title>Pervasive Adenine N6-methylation of Active Genes in Fungi.</title>
        <authorList>
            <consortium name="DOE Joint Genome Institute"/>
            <person name="Mondo S.J."/>
            <person name="Dannebaum R.O."/>
            <person name="Kuo R.C."/>
            <person name="Labutti K."/>
            <person name="Haridas S."/>
            <person name="Kuo A."/>
            <person name="Salamov A."/>
            <person name="Ahrendt S.R."/>
            <person name="Lipzen A."/>
            <person name="Sullivan W."/>
            <person name="Andreopoulos W.B."/>
            <person name="Clum A."/>
            <person name="Lindquist E."/>
            <person name="Daum C."/>
            <person name="Ramamoorthy G.K."/>
            <person name="Gryganskyi A."/>
            <person name="Culley D."/>
            <person name="Magnuson J.K."/>
            <person name="James T.Y."/>
            <person name="O'Malley M.A."/>
            <person name="Stajich J.E."/>
            <person name="Spatafora J.W."/>
            <person name="Visel A."/>
            <person name="Grigoriev I.V."/>
        </authorList>
    </citation>
    <scope>NUCLEOTIDE SEQUENCE [LARGE SCALE GENOMIC DNA]</scope>
    <source>
        <strain evidence="10 11">JEL800</strain>
    </source>
</reference>
<keyword evidence="5" id="KW-0067">ATP-binding</keyword>